<evidence type="ECO:0000313" key="5">
    <source>
        <dbReference type="Proteomes" id="UP000660021"/>
    </source>
</evidence>
<dbReference type="Proteomes" id="UP000660021">
    <property type="component" value="Unassembled WGS sequence"/>
</dbReference>
<evidence type="ECO:0000256" key="3">
    <source>
        <dbReference type="ARBA" id="ARBA00023163"/>
    </source>
</evidence>
<dbReference type="PROSITE" id="PS00894">
    <property type="entry name" value="HTH_DEOR_1"/>
    <property type="match status" value="1"/>
</dbReference>
<keyword evidence="1" id="KW-0805">Transcription regulation</keyword>
<dbReference type="InterPro" id="IPR018356">
    <property type="entry name" value="Tscrpt_reg_HTH_DeoR_CS"/>
</dbReference>
<evidence type="ECO:0000313" key="4">
    <source>
        <dbReference type="EMBL" id="MBC5730161.1"/>
    </source>
</evidence>
<dbReference type="InterPro" id="IPR014208">
    <property type="entry name" value="Spore_III_D"/>
</dbReference>
<name>A0ABR7HRK5_9FIRM</name>
<protein>
    <submittedName>
        <fullName evidence="4">Sporulation transcriptional regulator SpoIIID</fullName>
    </submittedName>
</protein>
<evidence type="ECO:0000256" key="1">
    <source>
        <dbReference type="ARBA" id="ARBA00023015"/>
    </source>
</evidence>
<keyword evidence="5" id="KW-1185">Reference proteome</keyword>
<sequence>MKGNMEERAVQLALYIIEHKATVRAAAQKFGISKSTVHKDLSERLPGFNRPLYHQVKRVLDENKAQRHIRGGIATREKYRHAHQV</sequence>
<dbReference type="Pfam" id="PF12116">
    <property type="entry name" value="SpoIIID"/>
    <property type="match status" value="1"/>
</dbReference>
<keyword evidence="3" id="KW-0804">Transcription</keyword>
<comment type="caution">
    <text evidence="4">The sequence shown here is derived from an EMBL/GenBank/DDBJ whole genome shotgun (WGS) entry which is preliminary data.</text>
</comment>
<accession>A0ABR7HRK5</accession>
<dbReference type="RefSeq" id="WP_101692558.1">
    <property type="nucleotide sequence ID" value="NZ_JACOPR010000002.1"/>
</dbReference>
<keyword evidence="2" id="KW-0238">DNA-binding</keyword>
<reference evidence="4 5" key="1">
    <citation type="submission" date="2020-08" db="EMBL/GenBank/DDBJ databases">
        <title>Genome public.</title>
        <authorList>
            <person name="Liu C."/>
            <person name="Sun Q."/>
        </authorList>
    </citation>
    <scope>NUCLEOTIDE SEQUENCE [LARGE SCALE GENOMIC DNA]</scope>
    <source>
        <strain evidence="4 5">New-38</strain>
    </source>
</reference>
<dbReference type="EMBL" id="JACOPR010000002">
    <property type="protein sequence ID" value="MBC5730161.1"/>
    <property type="molecule type" value="Genomic_DNA"/>
</dbReference>
<evidence type="ECO:0000256" key="2">
    <source>
        <dbReference type="ARBA" id="ARBA00023125"/>
    </source>
</evidence>
<proteinExistence type="predicted"/>
<gene>
    <name evidence="4" type="primary">spoIIID</name>
    <name evidence="4" type="ORF">H8S34_04845</name>
</gene>
<organism evidence="4 5">
    <name type="scientific">Pseudoflavonifractor hominis</name>
    <dbReference type="NCBI Taxonomy" id="2763059"/>
    <lineage>
        <taxon>Bacteria</taxon>
        <taxon>Bacillati</taxon>
        <taxon>Bacillota</taxon>
        <taxon>Clostridia</taxon>
        <taxon>Eubacteriales</taxon>
        <taxon>Oscillospiraceae</taxon>
        <taxon>Pseudoflavonifractor</taxon>
    </lineage>
</organism>
<dbReference type="NCBIfam" id="TIGR02844">
    <property type="entry name" value="spore_III_D"/>
    <property type="match status" value="1"/>
</dbReference>